<comment type="caution">
    <text evidence="2">The sequence shown here is derived from an EMBL/GenBank/DDBJ whole genome shotgun (WGS) entry which is preliminary data.</text>
</comment>
<dbReference type="Pfam" id="PF04738">
    <property type="entry name" value="Lant_dehydr_N"/>
    <property type="match status" value="1"/>
</dbReference>
<keyword evidence="3" id="KW-1185">Reference proteome</keyword>
<sequence length="711" mass="77775">MGERGRSEWRVTGRPMVRAGLLHLPEIEDPDLSSSDVPAWVEWLRRVWHSPGFAEAISHASTDLDRSVTTLLAAGPDSVDVRKARKTVRAVLGYVVRCRHRTTPFGLIAGVTSGNFADSSGARFGEDHRYFLQPGGAWVREVADQMIALPEVRANACVVAAHSVVLQGDEVVVPQCGRPDHARSDEARIKATPEVLHALERARRPVRWGALVESVCSLHPDAPVQGAEDMVLQMVRAGALMTDLGPSQTEADPLRHLARGIRPAPEGLRLEQTADLLAACNRAGASWDLMHKVSEELASISGTQSIGVDALADVKVDLPPSVTSAAEHAAHLLAALSAHPEGLPAWEGYRERFVDRYHGSLVPVRELLHPEHGLGTPPGYGAPARNITTERDRRLLALAQDAALRGAAEVVLDNQLLHDLAPGSRASPPDHTELHLRVDSPSPAALDSGRFGLAVLGASRGMYTMAGRFIGLTGQCAHARRAFHNAGDVLPVQLSFPPKRAADAHVARAPQVLEHVLHVDEFPWTAGALTPDDLHVGEDGEELFLWSRRLQRRVEPVVPHSLNWVHAPAMARFLAELPRAGRAVLTGFDWGLARDLPFVPRLRSGRLVLSHARWRVRAADLPRADRPWNEWKKAWQSWSRGRGLPRRVELGAGDQRLRLDLEHPGHLHLLRSHLRSQSRAVLTEAPSENSHGWSHGRPVDVLLQLVRGGTA</sequence>
<feature type="domain" description="Lantibiotic dehydratase N-terminal" evidence="1">
    <location>
        <begin position="51"/>
        <end position="670"/>
    </location>
</feature>
<evidence type="ECO:0000313" key="2">
    <source>
        <dbReference type="EMBL" id="GHD34443.1"/>
    </source>
</evidence>
<evidence type="ECO:0000313" key="3">
    <source>
        <dbReference type="Proteomes" id="UP000654947"/>
    </source>
</evidence>
<reference evidence="2 3" key="1">
    <citation type="journal article" date="2014" name="Int. J. Syst. Evol. Microbiol.">
        <title>Complete genome sequence of Corynebacterium casei LMG S-19264T (=DSM 44701T), isolated from a smear-ripened cheese.</title>
        <authorList>
            <consortium name="US DOE Joint Genome Institute (JGI-PGF)"/>
            <person name="Walter F."/>
            <person name="Albersmeier A."/>
            <person name="Kalinowski J."/>
            <person name="Ruckert C."/>
        </authorList>
    </citation>
    <scope>NUCLEOTIDE SEQUENCE [LARGE SCALE GENOMIC DNA]</scope>
    <source>
        <strain evidence="2 3">KCTC 19473</strain>
    </source>
</reference>
<evidence type="ECO:0000259" key="1">
    <source>
        <dbReference type="Pfam" id="PF04738"/>
    </source>
</evidence>
<accession>A0A918XJZ4</accession>
<name>A0A918XJZ4_9ACTN</name>
<dbReference type="EMBL" id="BMXL01000030">
    <property type="protein sequence ID" value="GHD34443.1"/>
    <property type="molecule type" value="Genomic_DNA"/>
</dbReference>
<gene>
    <name evidence="2" type="ORF">GCM10007147_40050</name>
</gene>
<proteinExistence type="predicted"/>
<protein>
    <recommendedName>
        <fullName evidence="1">Lantibiotic dehydratase N-terminal domain-containing protein</fullName>
    </recommendedName>
</protein>
<dbReference type="AlphaFoldDB" id="A0A918XJZ4"/>
<dbReference type="RefSeq" id="WP_193518492.1">
    <property type="nucleotide sequence ID" value="NZ_BMXL01000030.1"/>
</dbReference>
<dbReference type="InterPro" id="IPR006827">
    <property type="entry name" value="Lant_deHydtase_N"/>
</dbReference>
<dbReference type="Proteomes" id="UP000654947">
    <property type="component" value="Unassembled WGS sequence"/>
</dbReference>
<organism evidence="2 3">
    <name type="scientific">Nocardiopsis kunsanensis</name>
    <dbReference type="NCBI Taxonomy" id="141693"/>
    <lineage>
        <taxon>Bacteria</taxon>
        <taxon>Bacillati</taxon>
        <taxon>Actinomycetota</taxon>
        <taxon>Actinomycetes</taxon>
        <taxon>Streptosporangiales</taxon>
        <taxon>Nocardiopsidaceae</taxon>
        <taxon>Nocardiopsis</taxon>
    </lineage>
</organism>